<dbReference type="PANTHER" id="PTHR16521">
    <property type="entry name" value="TYPE-1 ANGIOTENSIN II RECEPTOR-ASSOCIATED PROTEIN"/>
    <property type="match status" value="1"/>
</dbReference>
<dbReference type="EMBL" id="CAIIXF020000001">
    <property type="protein sequence ID" value="CAH1774271.1"/>
    <property type="molecule type" value="Genomic_DNA"/>
</dbReference>
<feature type="region of interest" description="Disordered" evidence="5">
    <location>
        <begin position="145"/>
        <end position="181"/>
    </location>
</feature>
<keyword evidence="8" id="KW-1185">Reference proteome</keyword>
<dbReference type="GO" id="GO:0005886">
    <property type="term" value="C:plasma membrane"/>
    <property type="evidence" value="ECO:0007669"/>
    <property type="project" value="TreeGrafter"/>
</dbReference>
<dbReference type="SMART" id="SM00805">
    <property type="entry name" value="AGTRAP"/>
    <property type="match status" value="1"/>
</dbReference>
<evidence type="ECO:0000256" key="3">
    <source>
        <dbReference type="ARBA" id="ARBA00022989"/>
    </source>
</evidence>
<evidence type="ECO:0000313" key="8">
    <source>
        <dbReference type="Proteomes" id="UP000749559"/>
    </source>
</evidence>
<evidence type="ECO:0000256" key="6">
    <source>
        <dbReference type="SAM" id="Phobius"/>
    </source>
</evidence>
<sequence>MNAPQVSLKVIWGAHFILTVCASMSSLYLPPAYIYMNTFILVLGIWALIQNESPDAVFMFMLMLLASIMLDIIFIAVHQPRAFRQIEILSGSQDLKNEYRFSLGMSIVNLIIKPITSFILYRIYQDRGGSYANFNIPGMPTFTGSPQHHGGYDNIDQAQPVPSNNVETAEPHQTFEKPPIP</sequence>
<dbReference type="OrthoDB" id="8191171at2759"/>
<feature type="transmembrane region" description="Helical" evidence="6">
    <location>
        <begin position="99"/>
        <end position="121"/>
    </location>
</feature>
<organism evidence="7 8">
    <name type="scientific">Owenia fusiformis</name>
    <name type="common">Polychaete worm</name>
    <dbReference type="NCBI Taxonomy" id="6347"/>
    <lineage>
        <taxon>Eukaryota</taxon>
        <taxon>Metazoa</taxon>
        <taxon>Spiralia</taxon>
        <taxon>Lophotrochozoa</taxon>
        <taxon>Annelida</taxon>
        <taxon>Polychaeta</taxon>
        <taxon>Sedentaria</taxon>
        <taxon>Canalipalpata</taxon>
        <taxon>Sabellida</taxon>
        <taxon>Oweniida</taxon>
        <taxon>Oweniidae</taxon>
        <taxon>Owenia</taxon>
    </lineage>
</organism>
<evidence type="ECO:0000256" key="4">
    <source>
        <dbReference type="ARBA" id="ARBA00023136"/>
    </source>
</evidence>
<comment type="caution">
    <text evidence="7">The sequence shown here is derived from an EMBL/GenBank/DDBJ whole genome shotgun (WGS) entry which is preliminary data.</text>
</comment>
<dbReference type="AlphaFoldDB" id="A0A8J1UBL3"/>
<gene>
    <name evidence="7" type="ORF">OFUS_LOCUS1768</name>
</gene>
<reference evidence="7" key="1">
    <citation type="submission" date="2022-03" db="EMBL/GenBank/DDBJ databases">
        <authorList>
            <person name="Martin C."/>
        </authorList>
    </citation>
    <scope>NUCLEOTIDE SEQUENCE</scope>
</reference>
<keyword evidence="3 6" id="KW-1133">Transmembrane helix</keyword>
<evidence type="ECO:0000256" key="1">
    <source>
        <dbReference type="ARBA" id="ARBA00004141"/>
    </source>
</evidence>
<keyword evidence="4 6" id="KW-0472">Membrane</keyword>
<evidence type="ECO:0000256" key="2">
    <source>
        <dbReference type="ARBA" id="ARBA00022692"/>
    </source>
</evidence>
<dbReference type="PANTHER" id="PTHR16521:SF3">
    <property type="entry name" value="TYPE-1 ANGIOTENSIN II RECEPTOR-ASSOCIATED PROTEIN"/>
    <property type="match status" value="1"/>
</dbReference>
<protein>
    <submittedName>
        <fullName evidence="7">Uncharacterized protein</fullName>
    </submittedName>
</protein>
<keyword evidence="2 6" id="KW-0812">Transmembrane</keyword>
<dbReference type="Proteomes" id="UP000749559">
    <property type="component" value="Unassembled WGS sequence"/>
</dbReference>
<dbReference type="InterPro" id="IPR009436">
    <property type="entry name" value="AGTRAP"/>
</dbReference>
<feature type="transmembrane region" description="Helical" evidence="6">
    <location>
        <begin position="32"/>
        <end position="49"/>
    </location>
</feature>
<name>A0A8J1UBL3_OWEFU</name>
<feature type="compositionally biased region" description="Polar residues" evidence="5">
    <location>
        <begin position="156"/>
        <end position="167"/>
    </location>
</feature>
<dbReference type="Pfam" id="PF06396">
    <property type="entry name" value="AGTRAP"/>
    <property type="match status" value="1"/>
</dbReference>
<comment type="subcellular location">
    <subcellularLocation>
        <location evidence="1">Membrane</location>
        <topology evidence="1">Multi-pass membrane protein</topology>
    </subcellularLocation>
</comment>
<dbReference type="GO" id="GO:0038166">
    <property type="term" value="P:angiotensin-activated signaling pathway"/>
    <property type="evidence" value="ECO:0007669"/>
    <property type="project" value="InterPro"/>
</dbReference>
<proteinExistence type="predicted"/>
<feature type="transmembrane region" description="Helical" evidence="6">
    <location>
        <begin position="56"/>
        <end position="79"/>
    </location>
</feature>
<evidence type="ECO:0000256" key="5">
    <source>
        <dbReference type="SAM" id="MobiDB-lite"/>
    </source>
</evidence>
<accession>A0A8J1UBL3</accession>
<evidence type="ECO:0000313" key="7">
    <source>
        <dbReference type="EMBL" id="CAH1774271.1"/>
    </source>
</evidence>